<sequence>MTPDTTDAQPTTTTAQLYPQAAASGRDPSRAIETKKAQATANRDRITTAIVALQRQDQPVNVQSVARAAGVHPATLRRNPDLLAEVQRLRDASWQQPPARHADPEATASSKALKARLLASQQEGVELRRQLTQLRRDAHQALGTASTHPDHGMVEELQREAAELRVQLMDERDTTRGLQETGRDLADELTATREIARGYLRDLDQARADLRATRQELMKLRTQIATDCRRMS</sequence>
<dbReference type="RefSeq" id="WP_092543374.1">
    <property type="nucleotide sequence ID" value="NZ_BOMJ01000011.1"/>
</dbReference>
<dbReference type="Proteomes" id="UP000198688">
    <property type="component" value="Chromosome I"/>
</dbReference>
<protein>
    <submittedName>
        <fullName evidence="3">Uncharacterized protein</fullName>
    </submittedName>
</protein>
<proteinExistence type="predicted"/>
<gene>
    <name evidence="3" type="ORF">SAMN04489716_1858</name>
</gene>
<evidence type="ECO:0000313" key="4">
    <source>
        <dbReference type="Proteomes" id="UP000198688"/>
    </source>
</evidence>
<dbReference type="AlphaFoldDB" id="A0A1H1VRF1"/>
<keyword evidence="4" id="KW-1185">Reference proteome</keyword>
<feature type="coiled-coil region" evidence="1">
    <location>
        <begin position="154"/>
        <end position="223"/>
    </location>
</feature>
<dbReference type="EMBL" id="LT629758">
    <property type="protein sequence ID" value="SDS87538.1"/>
    <property type="molecule type" value="Genomic_DNA"/>
</dbReference>
<evidence type="ECO:0000256" key="2">
    <source>
        <dbReference type="SAM" id="MobiDB-lite"/>
    </source>
</evidence>
<name>A0A1H1VRF1_9ACTN</name>
<evidence type="ECO:0000256" key="1">
    <source>
        <dbReference type="SAM" id="Coils"/>
    </source>
</evidence>
<organism evidence="3 4">
    <name type="scientific">Actinoplanes derwentensis</name>
    <dbReference type="NCBI Taxonomy" id="113562"/>
    <lineage>
        <taxon>Bacteria</taxon>
        <taxon>Bacillati</taxon>
        <taxon>Actinomycetota</taxon>
        <taxon>Actinomycetes</taxon>
        <taxon>Micromonosporales</taxon>
        <taxon>Micromonosporaceae</taxon>
        <taxon>Actinoplanes</taxon>
    </lineage>
</organism>
<accession>A0A1H1VRF1</accession>
<evidence type="ECO:0000313" key="3">
    <source>
        <dbReference type="EMBL" id="SDS87538.1"/>
    </source>
</evidence>
<feature type="compositionally biased region" description="Low complexity" evidence="2">
    <location>
        <begin position="1"/>
        <end position="16"/>
    </location>
</feature>
<reference evidence="3 4" key="1">
    <citation type="submission" date="2016-10" db="EMBL/GenBank/DDBJ databases">
        <authorList>
            <person name="de Groot N.N."/>
        </authorList>
    </citation>
    <scope>NUCLEOTIDE SEQUENCE [LARGE SCALE GENOMIC DNA]</scope>
    <source>
        <strain evidence="3 4">DSM 43941</strain>
    </source>
</reference>
<feature type="region of interest" description="Disordered" evidence="2">
    <location>
        <begin position="1"/>
        <end position="39"/>
    </location>
</feature>
<dbReference type="STRING" id="113562.SAMN04489716_1858"/>
<dbReference type="OrthoDB" id="9857499at2"/>
<feature type="compositionally biased region" description="Basic and acidic residues" evidence="2">
    <location>
        <begin position="27"/>
        <end position="39"/>
    </location>
</feature>
<keyword evidence="1" id="KW-0175">Coiled coil</keyword>